<evidence type="ECO:0008006" key="4">
    <source>
        <dbReference type="Google" id="ProtNLM"/>
    </source>
</evidence>
<keyword evidence="3" id="KW-1185">Reference proteome</keyword>
<dbReference type="Pfam" id="PF11777">
    <property type="entry name" value="DUF3316"/>
    <property type="match status" value="1"/>
</dbReference>
<evidence type="ECO:0000313" key="2">
    <source>
        <dbReference type="EMBL" id="PQJ60929.1"/>
    </source>
</evidence>
<dbReference type="RefSeq" id="WP_105025267.1">
    <property type="nucleotide sequence ID" value="NZ_MSCI01000002.1"/>
</dbReference>
<organism evidence="2 3">
    <name type="scientific">Vibrio chagasii</name>
    <dbReference type="NCBI Taxonomy" id="170679"/>
    <lineage>
        <taxon>Bacteria</taxon>
        <taxon>Pseudomonadati</taxon>
        <taxon>Pseudomonadota</taxon>
        <taxon>Gammaproteobacteria</taxon>
        <taxon>Vibrionales</taxon>
        <taxon>Vibrionaceae</taxon>
        <taxon>Vibrio</taxon>
    </lineage>
</organism>
<accession>A0A2S7VFR1</accession>
<comment type="caution">
    <text evidence="2">The sequence shown here is derived from an EMBL/GenBank/DDBJ whole genome shotgun (WGS) entry which is preliminary data.</text>
</comment>
<dbReference type="AlphaFoldDB" id="A0A2S7VFR1"/>
<evidence type="ECO:0000313" key="3">
    <source>
        <dbReference type="Proteomes" id="UP000238707"/>
    </source>
</evidence>
<protein>
    <recommendedName>
        <fullName evidence="4">DUF3316 domain-containing protein</fullName>
    </recommendedName>
</protein>
<feature type="signal peptide" evidence="1">
    <location>
        <begin position="1"/>
        <end position="22"/>
    </location>
</feature>
<reference evidence="2 3" key="1">
    <citation type="submission" date="2016-12" db="EMBL/GenBank/DDBJ databases">
        <title>Diversity of luminous bacteria.</title>
        <authorList>
            <person name="Yoshizawa S."/>
            <person name="Kogure K."/>
        </authorList>
    </citation>
    <scope>NUCLEOTIDE SEQUENCE [LARGE SCALE GENOMIC DNA]</scope>
    <source>
        <strain evidence="2 3">LC2-408</strain>
    </source>
</reference>
<keyword evidence="1" id="KW-0732">Signal</keyword>
<dbReference type="Proteomes" id="UP000238707">
    <property type="component" value="Unassembled WGS sequence"/>
</dbReference>
<gene>
    <name evidence="2" type="ORF">BTO10_16510</name>
</gene>
<sequence>MKLLSMMTVIATTSLFSFQAMGSGVYHRAAVESKIFKGDVVASQSQAYESGKQIWMEINGKSSYELSKILPQASEKVDVRSFEIRNGSIKVKETMNSSGEINFVPMVKVDFKYNYRPSF</sequence>
<name>A0A2S7VFR1_9VIBR</name>
<proteinExistence type="predicted"/>
<dbReference type="InterPro" id="IPR016879">
    <property type="entry name" value="UCP028299"/>
</dbReference>
<evidence type="ECO:0000256" key="1">
    <source>
        <dbReference type="SAM" id="SignalP"/>
    </source>
</evidence>
<dbReference type="PIRSF" id="PIRSF028299">
    <property type="entry name" value="UCP028299"/>
    <property type="match status" value="1"/>
</dbReference>
<feature type="chain" id="PRO_5015559321" description="DUF3316 domain-containing protein" evidence="1">
    <location>
        <begin position="23"/>
        <end position="119"/>
    </location>
</feature>
<dbReference type="EMBL" id="MSCI01000002">
    <property type="protein sequence ID" value="PQJ60929.1"/>
    <property type="molecule type" value="Genomic_DNA"/>
</dbReference>